<dbReference type="CDD" id="cd15831">
    <property type="entry name" value="BTAD"/>
    <property type="match status" value="1"/>
</dbReference>
<dbReference type="RefSeq" id="WP_163815486.1">
    <property type="nucleotide sequence ID" value="NZ_JAAGOB010000001.1"/>
</dbReference>
<comment type="caution">
    <text evidence="6">The sequence shown here is derived from an EMBL/GenBank/DDBJ whole genome shotgun (WGS) entry which is preliminary data.</text>
</comment>
<dbReference type="Gene3D" id="1.10.10.10">
    <property type="entry name" value="Winged helix-like DNA-binding domain superfamily/Winged helix DNA-binding domain"/>
    <property type="match status" value="1"/>
</dbReference>
<feature type="DNA-binding region" description="OmpR/PhoB-type" evidence="3">
    <location>
        <begin position="1"/>
        <end position="96"/>
    </location>
</feature>
<sequence>MRFGLLGALAVWADDGSIVAVPERKVRMLLADLLVHLGQPLSADRLIDHLWGNKPPATAANTVQRKISQLRNVLDTAEPGGRNLLTFEPAGYILRIEPSALDVHQFSGLVSRARAAADPGVRAQLLGEALKLWRGPALADFRDEPFTMAAVARLDEERVLALEDHVEARLVIGEHATLTAELSESIEHHPLRERLRAAHMRSLYQAGRQTDALAAYQSFREHLADELGIDPSPELEALHQAILERRPDPQAPQSSPAPSAKPRTRARTNLPLPLTELIGRAGAVTEVCAQLRAHRLVTLTGPGGVGKTRLAVASTDALAGGADHPPDGIWLVELAALTTAAPGRPETTMDDIAEVIASTLDLRDGPAIPRLTDALRDAQVLLILDNCEHVIEAVAETVHHLLSSAPHVRVLATSREPLGVAGEVVWAVPPLDLPSAVVSDPDLLQEYSAAALFAARAAAVAPGFVIDETNAAAVRAVCRRLDGIPLALELAASRVPALGVHELARKLDDRFRLLTAGKRGVPARQRTLRGVIDWSWNLLGDDERTVLRRLAVHADGCTLAAAEHICGGGDVDEADVAAILGRLVDRSLVVASACMEPRYGLLESVSAYSRERLVEAGEADVIRRRHRRYYTQLAEQAARHLRGPDQRSWLWKLDAESANVRRALDGAVHAADADTSLRIVNALAWYWFLRGRRHEAIRSLNRALELNSAGTPEHDVAAARARGWRAGLTMIDHVRRAEPNEAVLKLYEDIDDPAGRASTVWLLGHAEFAYGNLAASEQLADDALAGFRALGERWGMAACLALKANHAVFRNDLTAMRQQGEDSLDAFTRVGDGWGRLQALEVLGTHAEISGQYERAADLLREAHTIAEDLKLWTELSWMMSRRGRISLLTGDLAEADQLHEQGLQVAVEHADRPGQEFAVIGLALGARRKGRLDDAERLLRPWLDWNRDVEADYGAALILAQLGFVAELRGDADAARSLHTEGLAAALSTGDVRAVALALEGLAGAETLAGRSPLAARLLGAADTARASVGAPLPEGERHDVERITARAVAALGPELFAAEFGRGAQVNPAELTGDDAASMRGTLSHAEFLTILFPDSGSRF</sequence>
<dbReference type="InterPro" id="IPR036388">
    <property type="entry name" value="WH-like_DNA-bd_sf"/>
</dbReference>
<evidence type="ECO:0000256" key="4">
    <source>
        <dbReference type="SAM" id="MobiDB-lite"/>
    </source>
</evidence>
<dbReference type="SUPFAM" id="SSF48452">
    <property type="entry name" value="TPR-like"/>
    <property type="match status" value="3"/>
</dbReference>
<gene>
    <name evidence="6" type="ORF">G1H11_01985</name>
</gene>
<dbReference type="Pfam" id="PF00486">
    <property type="entry name" value="Trans_reg_C"/>
    <property type="match status" value="1"/>
</dbReference>
<dbReference type="AlphaFoldDB" id="A0A6N9YGE8"/>
<accession>A0A6N9YGE8</accession>
<dbReference type="SMART" id="SM00028">
    <property type="entry name" value="TPR"/>
    <property type="match status" value="4"/>
</dbReference>
<evidence type="ECO:0000256" key="3">
    <source>
        <dbReference type="PROSITE-ProRule" id="PRU01091"/>
    </source>
</evidence>
<dbReference type="GO" id="GO:0006355">
    <property type="term" value="P:regulation of DNA-templated transcription"/>
    <property type="evidence" value="ECO:0007669"/>
    <property type="project" value="InterPro"/>
</dbReference>
<evidence type="ECO:0000313" key="7">
    <source>
        <dbReference type="Proteomes" id="UP000469185"/>
    </source>
</evidence>
<dbReference type="SUPFAM" id="SSF46894">
    <property type="entry name" value="C-terminal effector domain of the bipartite response regulators"/>
    <property type="match status" value="1"/>
</dbReference>
<dbReference type="Gene3D" id="3.40.50.300">
    <property type="entry name" value="P-loop containing nucleotide triphosphate hydrolases"/>
    <property type="match status" value="1"/>
</dbReference>
<evidence type="ECO:0000256" key="1">
    <source>
        <dbReference type="ARBA" id="ARBA00005820"/>
    </source>
</evidence>
<dbReference type="InterPro" id="IPR019734">
    <property type="entry name" value="TPR_rpt"/>
</dbReference>
<dbReference type="EMBL" id="JAAGOB010000001">
    <property type="protein sequence ID" value="NED94073.1"/>
    <property type="molecule type" value="Genomic_DNA"/>
</dbReference>
<dbReference type="InterPro" id="IPR011990">
    <property type="entry name" value="TPR-like_helical_dom_sf"/>
</dbReference>
<keyword evidence="2 3" id="KW-0238">DNA-binding</keyword>
<comment type="similarity">
    <text evidence="1">Belongs to the AfsR/DnrI/RedD regulatory family.</text>
</comment>
<evidence type="ECO:0000259" key="5">
    <source>
        <dbReference type="PROSITE" id="PS51755"/>
    </source>
</evidence>
<protein>
    <submittedName>
        <fullName evidence="6">AfsR/SARP family transcriptional regulator</fullName>
    </submittedName>
</protein>
<dbReference type="Gene3D" id="1.25.40.10">
    <property type="entry name" value="Tetratricopeptide repeat domain"/>
    <property type="match status" value="3"/>
</dbReference>
<reference evidence="6 7" key="1">
    <citation type="submission" date="2020-02" db="EMBL/GenBank/DDBJ databases">
        <authorList>
            <person name="Li X.-J."/>
            <person name="Feng X.-M."/>
        </authorList>
    </citation>
    <scope>NUCLEOTIDE SEQUENCE [LARGE SCALE GENOMIC DNA]</scope>
    <source>
        <strain evidence="6 7">CGMCC 4.7225</strain>
    </source>
</reference>
<dbReference type="Pfam" id="PF25872">
    <property type="entry name" value="HTH_77"/>
    <property type="match status" value="1"/>
</dbReference>
<feature type="region of interest" description="Disordered" evidence="4">
    <location>
        <begin position="245"/>
        <end position="269"/>
    </location>
</feature>
<feature type="domain" description="OmpR/PhoB-type" evidence="5">
    <location>
        <begin position="1"/>
        <end position="96"/>
    </location>
</feature>
<dbReference type="InterPro" id="IPR016032">
    <property type="entry name" value="Sig_transdc_resp-reg_C-effctor"/>
</dbReference>
<dbReference type="SUPFAM" id="SSF52540">
    <property type="entry name" value="P-loop containing nucleoside triphosphate hydrolases"/>
    <property type="match status" value="1"/>
</dbReference>
<keyword evidence="7" id="KW-1185">Reference proteome</keyword>
<evidence type="ECO:0000313" key="6">
    <source>
        <dbReference type="EMBL" id="NED94073.1"/>
    </source>
</evidence>
<dbReference type="SMART" id="SM01043">
    <property type="entry name" value="BTAD"/>
    <property type="match status" value="1"/>
</dbReference>
<dbReference type="GO" id="GO:0003677">
    <property type="term" value="F:DNA binding"/>
    <property type="evidence" value="ECO:0007669"/>
    <property type="project" value="UniProtKB-UniRule"/>
</dbReference>
<dbReference type="PANTHER" id="PTHR47691">
    <property type="entry name" value="REGULATOR-RELATED"/>
    <property type="match status" value="1"/>
</dbReference>
<dbReference type="InterPro" id="IPR005158">
    <property type="entry name" value="BTAD"/>
</dbReference>
<dbReference type="GO" id="GO:0000160">
    <property type="term" value="P:phosphorelay signal transduction system"/>
    <property type="evidence" value="ECO:0007669"/>
    <property type="project" value="InterPro"/>
</dbReference>
<evidence type="ECO:0000256" key="2">
    <source>
        <dbReference type="ARBA" id="ARBA00023125"/>
    </source>
</evidence>
<dbReference type="Pfam" id="PF03704">
    <property type="entry name" value="BTAD"/>
    <property type="match status" value="1"/>
</dbReference>
<name>A0A6N9YGE8_9ACTN</name>
<dbReference type="SMART" id="SM00862">
    <property type="entry name" value="Trans_reg_C"/>
    <property type="match status" value="1"/>
</dbReference>
<dbReference type="PRINTS" id="PR00364">
    <property type="entry name" value="DISEASERSIST"/>
</dbReference>
<dbReference type="PROSITE" id="PS51755">
    <property type="entry name" value="OMPR_PHOB"/>
    <property type="match status" value="1"/>
</dbReference>
<organism evidence="6 7">
    <name type="scientific">Phytoactinopolyspora alkaliphila</name>
    <dbReference type="NCBI Taxonomy" id="1783498"/>
    <lineage>
        <taxon>Bacteria</taxon>
        <taxon>Bacillati</taxon>
        <taxon>Actinomycetota</taxon>
        <taxon>Actinomycetes</taxon>
        <taxon>Jiangellales</taxon>
        <taxon>Jiangellaceae</taxon>
        <taxon>Phytoactinopolyspora</taxon>
    </lineage>
</organism>
<dbReference type="PANTHER" id="PTHR47691:SF3">
    <property type="entry name" value="HTH-TYPE TRANSCRIPTIONAL REGULATOR RV0890C-RELATED"/>
    <property type="match status" value="1"/>
</dbReference>
<proteinExistence type="inferred from homology"/>
<dbReference type="InterPro" id="IPR027417">
    <property type="entry name" value="P-loop_NTPase"/>
</dbReference>
<dbReference type="Proteomes" id="UP000469185">
    <property type="component" value="Unassembled WGS sequence"/>
</dbReference>
<feature type="compositionally biased region" description="Low complexity" evidence="4">
    <location>
        <begin position="251"/>
        <end position="261"/>
    </location>
</feature>
<dbReference type="InterPro" id="IPR001867">
    <property type="entry name" value="OmpR/PhoB-type_DNA-bd"/>
</dbReference>
<dbReference type="InterPro" id="IPR058852">
    <property type="entry name" value="HTH_77"/>
</dbReference>